<organism evidence="4">
    <name type="scientific">Campylobacter jejuni subsp. jejuni</name>
    <dbReference type="NCBI Taxonomy" id="32022"/>
    <lineage>
        <taxon>Bacteria</taxon>
        <taxon>Pseudomonadati</taxon>
        <taxon>Campylobacterota</taxon>
        <taxon>Epsilonproteobacteria</taxon>
        <taxon>Campylobacterales</taxon>
        <taxon>Campylobacteraceae</taxon>
        <taxon>Campylobacter</taxon>
    </lineage>
</organism>
<evidence type="ECO:0000256" key="2">
    <source>
        <dbReference type="ARBA" id="ARBA00022679"/>
    </source>
</evidence>
<accession>A0A0S2UNS3</accession>
<dbReference type="CDD" id="cd00761">
    <property type="entry name" value="Glyco_tranf_GTA_type"/>
    <property type="match status" value="1"/>
</dbReference>
<name>A0A0S2UNS3_CAMJU</name>
<keyword evidence="2 4" id="KW-0808">Transferase</keyword>
<sequence>MKFKVGVIVPIYNVAKYLEECLKSIINQSYKNIFVVLVDDGSSDNSCEIAINFVSKYDNILLITKSNEGLSSARNIGINFFKKKFENYELFRYDNNEEELKFSIRENTYKINAVYRKNSSKIEALISPDIDYLMFIDPDDKWELDCVKLCVQNIRDSDVIWFDYKFIDELKNKKRFNQFWYYDIKSTQYLSVKDFFKMHLNVKNQYCFWFSVMGMFRFDLLIKNNLNFIHRIQHEDFHFGTILFLKSVKICIFNKQLYYVRIRENSITNNDSLPSFIQNEFSFYFNDNKISKKYYIFSSLLITLAVLTYEKKYICDIELKDIYDKYLIKFSRFVFQNFDFNYIYLNNLIYINGCIRDPYSVLSKYSKYSKYKEIKLNSNFLFYVNDYINFLRYEKNKNDNTLNFVREYGLLSHRIKDHLSYKIGICILSSKTLLKKIILPFLIFMIVIYHKGRKKDKINLPAFQKYPDYDISVKLKKTAEYLIGEEFIKNMKQWYNGKILIFFLKILIKINKEIDESSNYW</sequence>
<dbReference type="Gene3D" id="3.90.550.10">
    <property type="entry name" value="Spore Coat Polysaccharide Biosynthesis Protein SpsA, Chain A"/>
    <property type="match status" value="1"/>
</dbReference>
<keyword evidence="1" id="KW-0328">Glycosyltransferase</keyword>
<dbReference type="PANTHER" id="PTHR22916:SF51">
    <property type="entry name" value="GLYCOSYLTRANSFERASE EPSH-RELATED"/>
    <property type="match status" value="1"/>
</dbReference>
<dbReference type="InterPro" id="IPR001173">
    <property type="entry name" value="Glyco_trans_2-like"/>
</dbReference>
<evidence type="ECO:0000259" key="3">
    <source>
        <dbReference type="Pfam" id="PF00535"/>
    </source>
</evidence>
<dbReference type="GO" id="GO:0016758">
    <property type="term" value="F:hexosyltransferase activity"/>
    <property type="evidence" value="ECO:0007669"/>
    <property type="project" value="UniProtKB-ARBA"/>
</dbReference>
<dbReference type="AlphaFoldDB" id="A0A0S2UNS3"/>
<dbReference type="EMBL" id="KT932997">
    <property type="protein sequence ID" value="ALP69077.1"/>
    <property type="molecule type" value="Genomic_DNA"/>
</dbReference>
<gene>
    <name evidence="4" type="ORF">HS18.36</name>
</gene>
<dbReference type="SUPFAM" id="SSF53448">
    <property type="entry name" value="Nucleotide-diphospho-sugar transferases"/>
    <property type="match status" value="1"/>
</dbReference>
<evidence type="ECO:0000313" key="4">
    <source>
        <dbReference type="EMBL" id="ALP69077.1"/>
    </source>
</evidence>
<protein>
    <submittedName>
        <fullName evidence="4">Putative glycosyltransferase</fullName>
    </submittedName>
</protein>
<proteinExistence type="predicted"/>
<evidence type="ECO:0000256" key="1">
    <source>
        <dbReference type="ARBA" id="ARBA00022676"/>
    </source>
</evidence>
<reference evidence="4" key="1">
    <citation type="journal article" date="2015" name="PLoS ONE">
        <title>Updated Campylobacter jejuni Capsule PCR Multiplex Typing System and Its Application to Clinical Isolates from South and Southeast Asia.</title>
        <authorList>
            <person name="Poly F."/>
            <person name="Serichantalergs O."/>
            <person name="Kuroiwa J."/>
            <person name="Pootong P."/>
            <person name="Mason C."/>
            <person name="Guerry P."/>
            <person name="Parker C.T."/>
        </authorList>
    </citation>
    <scope>NUCLEOTIDE SEQUENCE</scope>
    <source>
        <strain evidence="4">RM3419</strain>
    </source>
</reference>
<dbReference type="PANTHER" id="PTHR22916">
    <property type="entry name" value="GLYCOSYLTRANSFERASE"/>
    <property type="match status" value="1"/>
</dbReference>
<feature type="domain" description="Glycosyltransferase 2-like" evidence="3">
    <location>
        <begin position="7"/>
        <end position="82"/>
    </location>
</feature>
<dbReference type="Pfam" id="PF00535">
    <property type="entry name" value="Glycos_transf_2"/>
    <property type="match status" value="1"/>
</dbReference>
<dbReference type="InterPro" id="IPR029044">
    <property type="entry name" value="Nucleotide-diphossugar_trans"/>
</dbReference>